<evidence type="ECO:0008006" key="3">
    <source>
        <dbReference type="Google" id="ProtNLM"/>
    </source>
</evidence>
<organism evidence="1 2">
    <name type="scientific">Agrobacterium tumefaciens str. B6</name>
    <dbReference type="NCBI Taxonomy" id="1183423"/>
    <lineage>
        <taxon>Bacteria</taxon>
        <taxon>Pseudomonadati</taxon>
        <taxon>Pseudomonadota</taxon>
        <taxon>Alphaproteobacteria</taxon>
        <taxon>Hyphomicrobiales</taxon>
        <taxon>Rhizobiaceae</taxon>
        <taxon>Rhizobium/Agrobacterium group</taxon>
        <taxon>Agrobacterium</taxon>
        <taxon>Agrobacterium tumefaciens complex</taxon>
    </lineage>
</organism>
<dbReference type="InterPro" id="IPR027417">
    <property type="entry name" value="P-loop_NTPase"/>
</dbReference>
<proteinExistence type="predicted"/>
<dbReference type="EMBL" id="FCNL01000009">
    <property type="protein sequence ID" value="CVI14764.1"/>
    <property type="molecule type" value="Genomic_DNA"/>
</dbReference>
<protein>
    <recommendedName>
        <fullName evidence="3">Nucleoside kinase</fullName>
    </recommendedName>
</protein>
<sequence>MGVRNYLIEGVSGTGKTSVATELQRRGYHVIHGDRDLAYKGDPETGEPVDLSLFQGDGDIIYRHRHHIWDVKKVQALVTDRRHAITFFCGGSRNFGRFIDRFDQVFVLDIDVAILRRRLMERPEDEFGGKAAEREFVLQLHATKEDLPANATVIDSSRPLDVVIDDILTRCVGPTSGNEQHGDFSF</sequence>
<evidence type="ECO:0000313" key="1">
    <source>
        <dbReference type="EMBL" id="CVI14764.1"/>
    </source>
</evidence>
<dbReference type="AlphaFoldDB" id="A0A822UUE7"/>
<dbReference type="RefSeq" id="WP_060725749.1">
    <property type="nucleotide sequence ID" value="NZ_LMVK01000051.1"/>
</dbReference>
<gene>
    <name evidence="1" type="ORF">AGR4A_Cc170077</name>
</gene>
<accession>A0A822UUE7</accession>
<evidence type="ECO:0000313" key="2">
    <source>
        <dbReference type="Proteomes" id="UP000192074"/>
    </source>
</evidence>
<dbReference type="Proteomes" id="UP000192074">
    <property type="component" value="Unassembled WGS sequence"/>
</dbReference>
<dbReference type="SUPFAM" id="SSF52540">
    <property type="entry name" value="P-loop containing nucleoside triphosphate hydrolases"/>
    <property type="match status" value="1"/>
</dbReference>
<reference evidence="1 2" key="1">
    <citation type="submission" date="2016-01" db="EMBL/GenBank/DDBJ databases">
        <authorList>
            <person name="Regsiter A."/>
            <person name="william w."/>
        </authorList>
    </citation>
    <scope>NUCLEOTIDE SEQUENCE [LARGE SCALE GENOMIC DNA]</scope>
    <source>
        <strain evidence="1 2">B6</strain>
    </source>
</reference>
<name>A0A822UUE7_AGRTU</name>
<comment type="caution">
    <text evidence="1">The sequence shown here is derived from an EMBL/GenBank/DDBJ whole genome shotgun (WGS) entry which is preliminary data.</text>
</comment>
<dbReference type="Gene3D" id="3.40.50.300">
    <property type="entry name" value="P-loop containing nucleotide triphosphate hydrolases"/>
    <property type="match status" value="1"/>
</dbReference>